<proteinExistence type="inferred from homology"/>
<feature type="compositionally biased region" description="Polar residues" evidence="2">
    <location>
        <begin position="16"/>
        <end position="28"/>
    </location>
</feature>
<evidence type="ECO:0000256" key="2">
    <source>
        <dbReference type="SAM" id="MobiDB-lite"/>
    </source>
</evidence>
<name>A0AAV7JYJ9_9METZ</name>
<dbReference type="PANTHER" id="PTHR13511:SF0">
    <property type="entry name" value="KXDL MOTIF-CONTAINING PROTEIN 1"/>
    <property type="match status" value="1"/>
</dbReference>
<organism evidence="4 5">
    <name type="scientific">Oopsacas minuta</name>
    <dbReference type="NCBI Taxonomy" id="111878"/>
    <lineage>
        <taxon>Eukaryota</taxon>
        <taxon>Metazoa</taxon>
        <taxon>Porifera</taxon>
        <taxon>Hexactinellida</taxon>
        <taxon>Hexasterophora</taxon>
        <taxon>Lyssacinosida</taxon>
        <taxon>Leucopsacidae</taxon>
        <taxon>Oopsacas</taxon>
    </lineage>
</organism>
<dbReference type="EMBL" id="JAKMXF010000233">
    <property type="protein sequence ID" value="KAI6654108.1"/>
    <property type="molecule type" value="Genomic_DNA"/>
</dbReference>
<evidence type="ECO:0000256" key="1">
    <source>
        <dbReference type="ARBA" id="ARBA00005913"/>
    </source>
</evidence>
<dbReference type="GO" id="GO:0032418">
    <property type="term" value="P:lysosome localization"/>
    <property type="evidence" value="ECO:0007669"/>
    <property type="project" value="TreeGrafter"/>
</dbReference>
<dbReference type="Pfam" id="PF10241">
    <property type="entry name" value="KxDL"/>
    <property type="match status" value="1"/>
</dbReference>
<gene>
    <name evidence="4" type="ORF">LOD99_2954</name>
</gene>
<sequence length="143" mass="16786">MAEELDTQDPQETKHGQTSKSRNVTDQELQYSDKTTSIDKLLSLVNTEHIRDIHKHQLHILNRLETANAKLTQVNKFSIHNFIKIGPQIKKYTRTLLDTKKELDSVFHRIRILQSRIQAQYPDHYKQALSKIDYSDNMDDDNN</sequence>
<reference evidence="4 5" key="1">
    <citation type="journal article" date="2023" name="BMC Biol.">
        <title>The compact genome of the sponge Oopsacas minuta (Hexactinellida) is lacking key metazoan core genes.</title>
        <authorList>
            <person name="Santini S."/>
            <person name="Schenkelaars Q."/>
            <person name="Jourda C."/>
            <person name="Duchesne M."/>
            <person name="Belahbib H."/>
            <person name="Rocher C."/>
            <person name="Selva M."/>
            <person name="Riesgo A."/>
            <person name="Vervoort M."/>
            <person name="Leys S.P."/>
            <person name="Kodjabachian L."/>
            <person name="Le Bivic A."/>
            <person name="Borchiellini C."/>
            <person name="Claverie J.M."/>
            <person name="Renard E."/>
        </authorList>
    </citation>
    <scope>NUCLEOTIDE SEQUENCE [LARGE SCALE GENOMIC DNA]</scope>
    <source>
        <strain evidence="4">SPO-2</strain>
    </source>
</reference>
<dbReference type="InterPro" id="IPR019371">
    <property type="entry name" value="KxDL_dom"/>
</dbReference>
<comment type="similarity">
    <text evidence="1">Belongs to the KXD1 family.</text>
</comment>
<dbReference type="AlphaFoldDB" id="A0AAV7JYJ9"/>
<feature type="domain" description="KxDL" evidence="3">
    <location>
        <begin position="41"/>
        <end position="125"/>
    </location>
</feature>
<evidence type="ECO:0000259" key="3">
    <source>
        <dbReference type="Pfam" id="PF10241"/>
    </source>
</evidence>
<dbReference type="GO" id="GO:0099078">
    <property type="term" value="C:BORC complex"/>
    <property type="evidence" value="ECO:0007669"/>
    <property type="project" value="TreeGrafter"/>
</dbReference>
<accession>A0AAV7JYJ9</accession>
<comment type="caution">
    <text evidence="4">The sequence shown here is derived from an EMBL/GenBank/DDBJ whole genome shotgun (WGS) entry which is preliminary data.</text>
</comment>
<evidence type="ECO:0000313" key="5">
    <source>
        <dbReference type="Proteomes" id="UP001165289"/>
    </source>
</evidence>
<dbReference type="InterPro" id="IPR039843">
    <property type="entry name" value="KXD1-like"/>
</dbReference>
<feature type="region of interest" description="Disordered" evidence="2">
    <location>
        <begin position="1"/>
        <end position="28"/>
    </location>
</feature>
<evidence type="ECO:0000313" key="4">
    <source>
        <dbReference type="EMBL" id="KAI6654108.1"/>
    </source>
</evidence>
<protein>
    <recommendedName>
        <fullName evidence="3">KxDL domain-containing protein</fullName>
    </recommendedName>
</protein>
<keyword evidence="5" id="KW-1185">Reference proteome</keyword>
<dbReference type="Proteomes" id="UP001165289">
    <property type="component" value="Unassembled WGS sequence"/>
</dbReference>
<dbReference type="PANTHER" id="PTHR13511">
    <property type="entry name" value="KXDL MOTIF-CONTAINING PROTEIN 1"/>
    <property type="match status" value="1"/>
</dbReference>